<keyword evidence="3" id="KW-1185">Reference proteome</keyword>
<dbReference type="HOGENOM" id="CLU_042529_10_0_6"/>
<protein>
    <recommendedName>
        <fullName evidence="1">Thioredoxin domain-containing protein</fullName>
    </recommendedName>
</protein>
<dbReference type="GO" id="GO:0016209">
    <property type="term" value="F:antioxidant activity"/>
    <property type="evidence" value="ECO:0007669"/>
    <property type="project" value="InterPro"/>
</dbReference>
<dbReference type="InterPro" id="IPR036249">
    <property type="entry name" value="Thioredoxin-like_sf"/>
</dbReference>
<dbReference type="eggNOG" id="COG0526">
    <property type="taxonomic scope" value="Bacteria"/>
</dbReference>
<dbReference type="SUPFAM" id="SSF52833">
    <property type="entry name" value="Thioredoxin-like"/>
    <property type="match status" value="1"/>
</dbReference>
<dbReference type="InterPro" id="IPR013766">
    <property type="entry name" value="Thioredoxin_domain"/>
</dbReference>
<dbReference type="PANTHER" id="PTHR42852">
    <property type="entry name" value="THIOL:DISULFIDE INTERCHANGE PROTEIN DSBE"/>
    <property type="match status" value="1"/>
</dbReference>
<accession>K7A4T0</accession>
<dbReference type="GO" id="GO:0016491">
    <property type="term" value="F:oxidoreductase activity"/>
    <property type="evidence" value="ECO:0007669"/>
    <property type="project" value="InterPro"/>
</dbReference>
<dbReference type="KEGG" id="gps:C427_1864"/>
<organism evidence="2 3">
    <name type="scientific">Paraglaciecola psychrophila 170</name>
    <dbReference type="NCBI Taxonomy" id="1129794"/>
    <lineage>
        <taxon>Bacteria</taxon>
        <taxon>Pseudomonadati</taxon>
        <taxon>Pseudomonadota</taxon>
        <taxon>Gammaproteobacteria</taxon>
        <taxon>Alteromonadales</taxon>
        <taxon>Alteromonadaceae</taxon>
        <taxon>Paraglaciecola</taxon>
    </lineage>
</organism>
<dbReference type="STRING" id="1129794.C427_1864"/>
<gene>
    <name evidence="2" type="ORF">C427_1864</name>
</gene>
<evidence type="ECO:0000313" key="3">
    <source>
        <dbReference type="Proteomes" id="UP000011864"/>
    </source>
</evidence>
<reference evidence="2 3" key="1">
    <citation type="journal article" date="2013" name="Genome Announc.">
        <title>Complete Genome Sequence of Glaciecola psychrophila Strain 170T.</title>
        <authorList>
            <person name="Yin J."/>
            <person name="Chen J."/>
            <person name="Liu G."/>
            <person name="Yu Y."/>
            <person name="Song L."/>
            <person name="Wang X."/>
            <person name="Qu X."/>
        </authorList>
    </citation>
    <scope>NUCLEOTIDE SEQUENCE [LARGE SCALE GENOMIC DNA]</scope>
    <source>
        <strain evidence="2 3">170</strain>
    </source>
</reference>
<dbReference type="Proteomes" id="UP000011864">
    <property type="component" value="Chromosome"/>
</dbReference>
<evidence type="ECO:0000259" key="1">
    <source>
        <dbReference type="PROSITE" id="PS51352"/>
    </source>
</evidence>
<dbReference type="InterPro" id="IPR000866">
    <property type="entry name" value="AhpC/TSA"/>
</dbReference>
<evidence type="ECO:0000313" key="2">
    <source>
        <dbReference type="EMBL" id="AGH43973.1"/>
    </source>
</evidence>
<dbReference type="InterPro" id="IPR050553">
    <property type="entry name" value="Thioredoxin_ResA/DsbE_sf"/>
</dbReference>
<dbReference type="AlphaFoldDB" id="K7A4T0"/>
<dbReference type="PROSITE" id="PS51352">
    <property type="entry name" value="THIOREDOXIN_2"/>
    <property type="match status" value="1"/>
</dbReference>
<proteinExistence type="predicted"/>
<feature type="domain" description="Thioredoxin" evidence="1">
    <location>
        <begin position="42"/>
        <end position="175"/>
    </location>
</feature>
<dbReference type="CDD" id="cd02966">
    <property type="entry name" value="TlpA_like_family"/>
    <property type="match status" value="1"/>
</dbReference>
<dbReference type="EMBL" id="CP003837">
    <property type="protein sequence ID" value="AGH43973.1"/>
    <property type="molecule type" value="Genomic_DNA"/>
</dbReference>
<dbReference type="PANTHER" id="PTHR42852:SF13">
    <property type="entry name" value="PROTEIN DIPZ"/>
    <property type="match status" value="1"/>
</dbReference>
<dbReference type="Gene3D" id="3.40.30.10">
    <property type="entry name" value="Glutaredoxin"/>
    <property type="match status" value="1"/>
</dbReference>
<dbReference type="OrthoDB" id="9796554at2"/>
<dbReference type="PATRIC" id="fig|1129794.4.peg.1846"/>
<dbReference type="Pfam" id="PF00578">
    <property type="entry name" value="AhpC-TSA"/>
    <property type="match status" value="1"/>
</dbReference>
<sequence length="175" mass="20136">MVLSKSIDKMKQIKWHIWIRDIVVICAIVYAVNVWQSRDMLDVESSLVLDTQLLVGLDGKISTLIKSDKPTLIYFFAPWCKVCSLSIGNLEYLDTEKLNIIRIALDYSNVEAVQDFAEKHNISSQILLGHEGLKRQFQIQGYPTYYILDERQKVLSKSYGYSTALGLRLRQIFSV</sequence>
<name>K7A4T0_9ALTE</name>